<organism evidence="4 5">
    <name type="scientific">Pseudolysinimonas yzui</name>
    <dbReference type="NCBI Taxonomy" id="2708254"/>
    <lineage>
        <taxon>Bacteria</taxon>
        <taxon>Bacillati</taxon>
        <taxon>Actinomycetota</taxon>
        <taxon>Actinomycetes</taxon>
        <taxon>Micrococcales</taxon>
        <taxon>Microbacteriaceae</taxon>
        <taxon>Pseudolysinimonas</taxon>
    </lineage>
</organism>
<keyword evidence="2" id="KW-0812">Transmembrane</keyword>
<feature type="compositionally biased region" description="Pro residues" evidence="1">
    <location>
        <begin position="1"/>
        <end position="30"/>
    </location>
</feature>
<evidence type="ECO:0000313" key="5">
    <source>
        <dbReference type="Proteomes" id="UP000617531"/>
    </source>
</evidence>
<reference evidence="4" key="2">
    <citation type="submission" date="2020-09" db="EMBL/GenBank/DDBJ databases">
        <authorList>
            <person name="Sun Q."/>
            <person name="Zhou Y."/>
        </authorList>
    </citation>
    <scope>NUCLEOTIDE SEQUENCE</scope>
    <source>
        <strain evidence="4">CGMCC 1.16548</strain>
    </source>
</reference>
<protein>
    <recommendedName>
        <fullName evidence="3">DUF4190 domain-containing protein</fullName>
    </recommendedName>
</protein>
<dbReference type="RefSeq" id="WP_191283537.1">
    <property type="nucleotide sequence ID" value="NZ_BNAI01000004.1"/>
</dbReference>
<reference evidence="4" key="1">
    <citation type="journal article" date="2014" name="Int. J. Syst. Evol. Microbiol.">
        <title>Complete genome sequence of Corynebacterium casei LMG S-19264T (=DSM 44701T), isolated from a smear-ripened cheese.</title>
        <authorList>
            <consortium name="US DOE Joint Genome Institute (JGI-PGF)"/>
            <person name="Walter F."/>
            <person name="Albersmeier A."/>
            <person name="Kalinowski J."/>
            <person name="Ruckert C."/>
        </authorList>
    </citation>
    <scope>NUCLEOTIDE SEQUENCE</scope>
    <source>
        <strain evidence="4">CGMCC 1.16548</strain>
    </source>
</reference>
<dbReference type="Proteomes" id="UP000617531">
    <property type="component" value="Unassembled WGS sequence"/>
</dbReference>
<name>A0A8J3GRM3_9MICO</name>
<proteinExistence type="predicted"/>
<dbReference type="InterPro" id="IPR025241">
    <property type="entry name" value="DUF4190"/>
</dbReference>
<feature type="region of interest" description="Disordered" evidence="1">
    <location>
        <begin position="1"/>
        <end position="37"/>
    </location>
</feature>
<dbReference type="AlphaFoldDB" id="A0A8J3GRM3"/>
<keyword evidence="2" id="KW-1133">Transmembrane helix</keyword>
<evidence type="ECO:0000256" key="1">
    <source>
        <dbReference type="SAM" id="MobiDB-lite"/>
    </source>
</evidence>
<dbReference type="EMBL" id="BNAI01000004">
    <property type="protein sequence ID" value="GHF20465.1"/>
    <property type="molecule type" value="Genomic_DNA"/>
</dbReference>
<accession>A0A8J3GRM3</accession>
<evidence type="ECO:0000256" key="2">
    <source>
        <dbReference type="SAM" id="Phobius"/>
    </source>
</evidence>
<comment type="caution">
    <text evidence="4">The sequence shown here is derived from an EMBL/GenBank/DDBJ whole genome shotgun (WGS) entry which is preliminary data.</text>
</comment>
<evidence type="ECO:0000259" key="3">
    <source>
        <dbReference type="Pfam" id="PF13828"/>
    </source>
</evidence>
<dbReference type="Pfam" id="PF13828">
    <property type="entry name" value="DUF4190"/>
    <property type="match status" value="1"/>
</dbReference>
<sequence length="135" mass="13640">MTDPQPPVPPVPSPDGATPPPAPPAPPAAPAAPAAQPTYPAYGQPPAAGYYAPPTNTLAILALVLAFVIAPGGIICGHIALSQIKRTGEGGRGLAVAGLIIGYVFTGIFVLYIIGVIIFAVWMASMGAAYSTYPY</sequence>
<keyword evidence="2" id="KW-0472">Membrane</keyword>
<evidence type="ECO:0000313" key="4">
    <source>
        <dbReference type="EMBL" id="GHF20465.1"/>
    </source>
</evidence>
<keyword evidence="5" id="KW-1185">Reference proteome</keyword>
<feature type="domain" description="DUF4190" evidence="3">
    <location>
        <begin position="58"/>
        <end position="112"/>
    </location>
</feature>
<feature type="transmembrane region" description="Helical" evidence="2">
    <location>
        <begin position="93"/>
        <end position="124"/>
    </location>
</feature>
<gene>
    <name evidence="4" type="ORF">GCM10011600_21800</name>
</gene>
<feature type="transmembrane region" description="Helical" evidence="2">
    <location>
        <begin position="58"/>
        <end position="81"/>
    </location>
</feature>